<evidence type="ECO:0000313" key="3">
    <source>
        <dbReference type="Proteomes" id="UP000663722"/>
    </source>
</evidence>
<sequence>MVMPKISPFEKYADQYEEWFEKYPRVYEAELRAVKAMMPSPGHGVEIGVGSGRFAGPLGIKIGVEPSEHMAKIAEKRGIQVLNGVAEDLPLEDASVDFVLMVTTICFVDDINKALAEAYRVLSYGGCLIIGFVDRESRIGQIYLSRQKENVFYKDARFFFVDELAGLMTQAGFVNLTFGQTLFKPLSEITSNEPVIPGHGKGSFVVVSGRKEEA</sequence>
<dbReference type="InterPro" id="IPR013216">
    <property type="entry name" value="Methyltransf_11"/>
</dbReference>
<dbReference type="InterPro" id="IPR029063">
    <property type="entry name" value="SAM-dependent_MTases_sf"/>
</dbReference>
<gene>
    <name evidence="2" type="ORF">dnm_035200</name>
</gene>
<dbReference type="Pfam" id="PF08241">
    <property type="entry name" value="Methyltransf_11"/>
    <property type="match status" value="1"/>
</dbReference>
<evidence type="ECO:0000313" key="2">
    <source>
        <dbReference type="EMBL" id="QTA87486.1"/>
    </source>
</evidence>
<protein>
    <submittedName>
        <fullName evidence="2">SAM-dependent methytransferase domain-containing protein</fullName>
    </submittedName>
</protein>
<dbReference type="AlphaFoldDB" id="A0A975BLA7"/>
<dbReference type="InterPro" id="IPR050508">
    <property type="entry name" value="Methyltransf_Superfamily"/>
</dbReference>
<organism evidence="2 3">
    <name type="scientific">Desulfonema magnum</name>
    <dbReference type="NCBI Taxonomy" id="45655"/>
    <lineage>
        <taxon>Bacteria</taxon>
        <taxon>Pseudomonadati</taxon>
        <taxon>Thermodesulfobacteriota</taxon>
        <taxon>Desulfobacteria</taxon>
        <taxon>Desulfobacterales</taxon>
        <taxon>Desulfococcaceae</taxon>
        <taxon>Desulfonema</taxon>
    </lineage>
</organism>
<accession>A0A975BLA7</accession>
<dbReference type="PANTHER" id="PTHR42912">
    <property type="entry name" value="METHYLTRANSFERASE"/>
    <property type="match status" value="1"/>
</dbReference>
<dbReference type="EMBL" id="CP061800">
    <property type="protein sequence ID" value="QTA87486.1"/>
    <property type="molecule type" value="Genomic_DNA"/>
</dbReference>
<proteinExistence type="predicted"/>
<keyword evidence="3" id="KW-1185">Reference proteome</keyword>
<name>A0A975BLA7_9BACT</name>
<dbReference type="PANTHER" id="PTHR42912:SF80">
    <property type="entry name" value="METHYLTRANSFERASE DOMAIN-CONTAINING PROTEIN"/>
    <property type="match status" value="1"/>
</dbReference>
<dbReference type="KEGG" id="dmm:dnm_035200"/>
<reference evidence="2" key="1">
    <citation type="journal article" date="2021" name="Microb. Physiol.">
        <title>Proteogenomic Insights into the Physiology of Marine, Sulfate-Reducing, Filamentous Desulfonema limicola and Desulfonema magnum.</title>
        <authorList>
            <person name="Schnaars V."/>
            <person name="Wohlbrand L."/>
            <person name="Scheve S."/>
            <person name="Hinrichs C."/>
            <person name="Reinhardt R."/>
            <person name="Rabus R."/>
        </authorList>
    </citation>
    <scope>NUCLEOTIDE SEQUENCE</scope>
    <source>
        <strain evidence="2">4be13</strain>
    </source>
</reference>
<dbReference type="Proteomes" id="UP000663722">
    <property type="component" value="Chromosome"/>
</dbReference>
<dbReference type="GO" id="GO:0008757">
    <property type="term" value="F:S-adenosylmethionine-dependent methyltransferase activity"/>
    <property type="evidence" value="ECO:0007669"/>
    <property type="project" value="InterPro"/>
</dbReference>
<feature type="domain" description="Methyltransferase type 11" evidence="1">
    <location>
        <begin position="45"/>
        <end position="130"/>
    </location>
</feature>
<dbReference type="SUPFAM" id="SSF53335">
    <property type="entry name" value="S-adenosyl-L-methionine-dependent methyltransferases"/>
    <property type="match status" value="1"/>
</dbReference>
<evidence type="ECO:0000259" key="1">
    <source>
        <dbReference type="Pfam" id="PF08241"/>
    </source>
</evidence>
<dbReference type="Gene3D" id="3.40.50.150">
    <property type="entry name" value="Vaccinia Virus protein VP39"/>
    <property type="match status" value="1"/>
</dbReference>
<dbReference type="CDD" id="cd02440">
    <property type="entry name" value="AdoMet_MTases"/>
    <property type="match status" value="1"/>
</dbReference>